<sequence length="140" mass="15372">MKSATAGIAIALLLAGCSNANFSSQHIQHDKHYGQGAFGPGPLNFEHMKHETYDPRLTNIGTSYRDASVPHRTLADDAAQVEGIVESQGFRSGAAIVNGGDVYVKAYPSPSWSKEQTSKRMEKLKRAFEAEIPRYQVHVR</sequence>
<protein>
    <recommendedName>
        <fullName evidence="4">Sporulation protein</fullName>
    </recommendedName>
</protein>
<dbReference type="PROSITE" id="PS51257">
    <property type="entry name" value="PROKAR_LIPOPROTEIN"/>
    <property type="match status" value="1"/>
</dbReference>
<evidence type="ECO:0000256" key="1">
    <source>
        <dbReference type="SAM" id="SignalP"/>
    </source>
</evidence>
<dbReference type="Proteomes" id="UP000216207">
    <property type="component" value="Unassembled WGS sequence"/>
</dbReference>
<name>A0A268NZD1_SHOCL</name>
<reference evidence="2 3" key="1">
    <citation type="submission" date="2017-07" db="EMBL/GenBank/DDBJ databases">
        <title>Isolation and whole genome analysis of endospore-forming bacteria from heroin.</title>
        <authorList>
            <person name="Kalinowski J."/>
            <person name="Ahrens B."/>
            <person name="Al-Dilaimi A."/>
            <person name="Winkler A."/>
            <person name="Wibberg D."/>
            <person name="Schleenbecker U."/>
            <person name="Ruckert C."/>
            <person name="Wolfel R."/>
            <person name="Grass G."/>
        </authorList>
    </citation>
    <scope>NUCLEOTIDE SEQUENCE [LARGE SCALE GENOMIC DNA]</scope>
    <source>
        <strain evidence="2 3">7539</strain>
    </source>
</reference>
<comment type="caution">
    <text evidence="2">The sequence shown here is derived from an EMBL/GenBank/DDBJ whole genome shotgun (WGS) entry which is preliminary data.</text>
</comment>
<feature type="signal peptide" evidence="1">
    <location>
        <begin position="1"/>
        <end position="20"/>
    </location>
</feature>
<evidence type="ECO:0000313" key="2">
    <source>
        <dbReference type="EMBL" id="PAE88863.1"/>
    </source>
</evidence>
<proteinExistence type="predicted"/>
<keyword evidence="1" id="KW-0732">Signal</keyword>
<evidence type="ECO:0008006" key="4">
    <source>
        <dbReference type="Google" id="ProtNLM"/>
    </source>
</evidence>
<organism evidence="2 3">
    <name type="scientific">Shouchella clausii</name>
    <name type="common">Alkalihalobacillus clausii</name>
    <dbReference type="NCBI Taxonomy" id="79880"/>
    <lineage>
        <taxon>Bacteria</taxon>
        <taxon>Bacillati</taxon>
        <taxon>Bacillota</taxon>
        <taxon>Bacilli</taxon>
        <taxon>Bacillales</taxon>
        <taxon>Bacillaceae</taxon>
        <taxon>Shouchella</taxon>
    </lineage>
</organism>
<dbReference type="RefSeq" id="WP_011248710.1">
    <property type="nucleotide sequence ID" value="NZ_BOQQ01000004.1"/>
</dbReference>
<evidence type="ECO:0000313" key="3">
    <source>
        <dbReference type="Proteomes" id="UP000216207"/>
    </source>
</evidence>
<dbReference type="AlphaFoldDB" id="A0A268NZD1"/>
<feature type="chain" id="PRO_5039295208" description="Sporulation protein" evidence="1">
    <location>
        <begin position="21"/>
        <end position="140"/>
    </location>
</feature>
<gene>
    <name evidence="2" type="ORF">CHH72_10845</name>
</gene>
<accession>A0A268NZD1</accession>
<dbReference type="EMBL" id="NPCC01000012">
    <property type="protein sequence ID" value="PAE88863.1"/>
    <property type="molecule type" value="Genomic_DNA"/>
</dbReference>